<dbReference type="EMBL" id="JBBMFM010000157">
    <property type="protein sequence ID" value="MEQ2428179.1"/>
    <property type="molecule type" value="Genomic_DNA"/>
</dbReference>
<keyword evidence="3" id="KW-0238">DNA-binding</keyword>
<dbReference type="PANTHER" id="PTHR43280">
    <property type="entry name" value="ARAC-FAMILY TRANSCRIPTIONAL REGULATOR"/>
    <property type="match status" value="1"/>
</dbReference>
<comment type="function">
    <text evidence="5">May play the central regulatory role in sporulation. It may be an element of the effector pathway responsible for the activation of sporulation genes in response to nutritional stress. Spo0A may act in concert with spo0H (a sigma factor) to control the expression of some genes that are critical to the sporulation process.</text>
</comment>
<feature type="domain" description="HTH araC/xylS-type" evidence="7">
    <location>
        <begin position="413"/>
        <end position="511"/>
    </location>
</feature>
<protein>
    <recommendedName>
        <fullName evidence="1">Stage 0 sporulation protein A homolog</fullName>
    </recommendedName>
</protein>
<dbReference type="RefSeq" id="WP_040382316.1">
    <property type="nucleotide sequence ID" value="NZ_JBBMFM010000157.1"/>
</dbReference>
<dbReference type="InterPro" id="IPR018062">
    <property type="entry name" value="HTH_AraC-typ_CS"/>
</dbReference>
<proteinExistence type="predicted"/>
<keyword evidence="10" id="KW-1185">Reference proteome</keyword>
<evidence type="ECO:0000256" key="6">
    <source>
        <dbReference type="PROSITE-ProRule" id="PRU00169"/>
    </source>
</evidence>
<dbReference type="Gene3D" id="1.10.10.60">
    <property type="entry name" value="Homeodomain-like"/>
    <property type="match status" value="2"/>
</dbReference>
<dbReference type="PROSITE" id="PS01124">
    <property type="entry name" value="HTH_ARAC_FAMILY_2"/>
    <property type="match status" value="1"/>
</dbReference>
<name>A0ABV1DCS1_9FIRM</name>
<keyword evidence="6" id="KW-0597">Phosphoprotein</keyword>
<evidence type="ECO:0000256" key="1">
    <source>
        <dbReference type="ARBA" id="ARBA00018672"/>
    </source>
</evidence>
<dbReference type="InterPro" id="IPR020449">
    <property type="entry name" value="Tscrpt_reg_AraC-type_HTH"/>
</dbReference>
<gene>
    <name evidence="9" type="ORF">WMQ36_24780</name>
</gene>
<dbReference type="CDD" id="cd17536">
    <property type="entry name" value="REC_YesN-like"/>
    <property type="match status" value="1"/>
</dbReference>
<comment type="caution">
    <text evidence="9">The sequence shown here is derived from an EMBL/GenBank/DDBJ whole genome shotgun (WGS) entry which is preliminary data.</text>
</comment>
<dbReference type="InterPro" id="IPR001789">
    <property type="entry name" value="Sig_transdc_resp-reg_receiver"/>
</dbReference>
<dbReference type="PROSITE" id="PS50110">
    <property type="entry name" value="RESPONSE_REGULATORY"/>
    <property type="match status" value="1"/>
</dbReference>
<keyword evidence="4" id="KW-0804">Transcription</keyword>
<dbReference type="SMART" id="SM00342">
    <property type="entry name" value="HTH_ARAC"/>
    <property type="match status" value="1"/>
</dbReference>
<evidence type="ECO:0000256" key="3">
    <source>
        <dbReference type="ARBA" id="ARBA00023125"/>
    </source>
</evidence>
<feature type="modified residue" description="4-aspartylphosphate" evidence="6">
    <location>
        <position position="53"/>
    </location>
</feature>
<evidence type="ECO:0000313" key="9">
    <source>
        <dbReference type="EMBL" id="MEQ2428179.1"/>
    </source>
</evidence>
<dbReference type="SUPFAM" id="SSF52172">
    <property type="entry name" value="CheY-like"/>
    <property type="match status" value="1"/>
</dbReference>
<dbReference type="Proteomes" id="UP001454086">
    <property type="component" value="Unassembled WGS sequence"/>
</dbReference>
<dbReference type="Pfam" id="PF00072">
    <property type="entry name" value="Response_reg"/>
    <property type="match status" value="1"/>
</dbReference>
<organism evidence="9 10">
    <name type="scientific">Enterocloster hominis</name>
    <name type="common">ex Hitch et al. 2024</name>
    <dbReference type="NCBI Taxonomy" id="1917870"/>
    <lineage>
        <taxon>Bacteria</taxon>
        <taxon>Bacillati</taxon>
        <taxon>Bacillota</taxon>
        <taxon>Clostridia</taxon>
        <taxon>Lachnospirales</taxon>
        <taxon>Lachnospiraceae</taxon>
        <taxon>Enterocloster</taxon>
    </lineage>
</organism>
<dbReference type="SUPFAM" id="SSF46689">
    <property type="entry name" value="Homeodomain-like"/>
    <property type="match status" value="2"/>
</dbReference>
<dbReference type="InterPro" id="IPR018060">
    <property type="entry name" value="HTH_AraC"/>
</dbReference>
<dbReference type="PRINTS" id="PR00032">
    <property type="entry name" value="HTHARAC"/>
</dbReference>
<sequence length="511" mass="58677">MRILIVEDEVMIREGLAKLIKFHTGHTVIGEASNGQEGLNLAVRFKPELVITDIRMPVMDGLQMIEKFHEMNLNIRAVILSGYSEFEYARKAIYYGVEDYLLKPLAAEDIVDVLERIEKKMEEEEQKNAGTPGQCIKELVYGGPLTKEEDRRIRSICGFGMTSHYKLYLGYTGEAPIGYEEEIKEKWEQIKDQLPSITMHVASDKVRRQIICLAALPEGMDGEGDLVPCPLRQAVERRIVRPYKQRSGRAVWAEVSAGRWEDIPAAARDAEALLKEAMPVTDGGLLTRERMDRIQWKEFHFPADISMDIKNALCRGLPEDVGKSGELFIRYMEDGPYKEQEIRQAYLKAVYLLLDTIREIDGTAYTQMQNADLLSKCTEAVTLREMEQSYRDGLALLCSPRRMKEDISNYTIKRAINYIREHYKEGISLEEVAGRLGITPEYLSTLFNREMGENFSTFLRKFRISHAKRLLKGTDMKVYEIAEEVGYTDPKYFARVFKEELGISPGDYRQQ</sequence>
<dbReference type="Gene3D" id="3.40.50.2300">
    <property type="match status" value="1"/>
</dbReference>
<feature type="domain" description="Response regulatory" evidence="8">
    <location>
        <begin position="2"/>
        <end position="118"/>
    </location>
</feature>
<accession>A0ABV1DCS1</accession>
<dbReference type="SMART" id="SM00448">
    <property type="entry name" value="REC"/>
    <property type="match status" value="1"/>
</dbReference>
<evidence type="ECO:0000259" key="7">
    <source>
        <dbReference type="PROSITE" id="PS01124"/>
    </source>
</evidence>
<reference evidence="9 10" key="1">
    <citation type="submission" date="2024-03" db="EMBL/GenBank/DDBJ databases">
        <title>Human intestinal bacterial collection.</title>
        <authorList>
            <person name="Pauvert C."/>
            <person name="Hitch T.C.A."/>
            <person name="Clavel T."/>
        </authorList>
    </citation>
    <scope>NUCLEOTIDE SEQUENCE [LARGE SCALE GENOMIC DNA]</scope>
    <source>
        <strain evidence="9 10">CLA-SR-H021</strain>
    </source>
</reference>
<evidence type="ECO:0000256" key="5">
    <source>
        <dbReference type="ARBA" id="ARBA00024867"/>
    </source>
</evidence>
<dbReference type="InterPro" id="IPR009057">
    <property type="entry name" value="Homeodomain-like_sf"/>
</dbReference>
<evidence type="ECO:0000313" key="10">
    <source>
        <dbReference type="Proteomes" id="UP001454086"/>
    </source>
</evidence>
<evidence type="ECO:0000256" key="4">
    <source>
        <dbReference type="ARBA" id="ARBA00023163"/>
    </source>
</evidence>
<dbReference type="PANTHER" id="PTHR43280:SF10">
    <property type="entry name" value="REGULATORY PROTEIN POCR"/>
    <property type="match status" value="1"/>
</dbReference>
<evidence type="ECO:0000259" key="8">
    <source>
        <dbReference type="PROSITE" id="PS50110"/>
    </source>
</evidence>
<dbReference type="InterPro" id="IPR011006">
    <property type="entry name" value="CheY-like_superfamily"/>
</dbReference>
<dbReference type="PROSITE" id="PS00041">
    <property type="entry name" value="HTH_ARAC_FAMILY_1"/>
    <property type="match status" value="1"/>
</dbReference>
<dbReference type="Pfam" id="PF12833">
    <property type="entry name" value="HTH_18"/>
    <property type="match status" value="1"/>
</dbReference>
<keyword evidence="2" id="KW-0805">Transcription regulation</keyword>
<evidence type="ECO:0000256" key="2">
    <source>
        <dbReference type="ARBA" id="ARBA00023015"/>
    </source>
</evidence>